<comment type="caution">
    <text evidence="2">The sequence shown here is derived from an EMBL/GenBank/DDBJ whole genome shotgun (WGS) entry which is preliminary data.</text>
</comment>
<dbReference type="AlphaFoldDB" id="A0A1T2X604"/>
<dbReference type="RefSeq" id="WP_078501378.1">
    <property type="nucleotide sequence ID" value="NZ_MSZX01000009.1"/>
</dbReference>
<keyword evidence="3" id="KW-1185">Reference proteome</keyword>
<evidence type="ECO:0000313" key="3">
    <source>
        <dbReference type="Proteomes" id="UP000190188"/>
    </source>
</evidence>
<protein>
    <submittedName>
        <fullName evidence="2">Uncharacterized protein</fullName>
    </submittedName>
</protein>
<feature type="transmembrane region" description="Helical" evidence="1">
    <location>
        <begin position="150"/>
        <end position="174"/>
    </location>
</feature>
<dbReference type="OrthoDB" id="2617300at2"/>
<keyword evidence="1" id="KW-0812">Transmembrane</keyword>
<dbReference type="STRING" id="1324314.BVG16_22185"/>
<feature type="transmembrane region" description="Helical" evidence="1">
    <location>
        <begin position="98"/>
        <end position="119"/>
    </location>
</feature>
<evidence type="ECO:0000256" key="1">
    <source>
        <dbReference type="SAM" id="Phobius"/>
    </source>
</evidence>
<accession>A0A1T2X604</accession>
<keyword evidence="1" id="KW-1133">Transmembrane helix</keyword>
<gene>
    <name evidence="2" type="ORF">BVG16_22185</name>
</gene>
<proteinExistence type="predicted"/>
<feature type="transmembrane region" description="Helical" evidence="1">
    <location>
        <begin position="61"/>
        <end position="86"/>
    </location>
</feature>
<name>A0A1T2X604_9BACL</name>
<organism evidence="2 3">
    <name type="scientific">Paenibacillus selenitireducens</name>
    <dbReference type="NCBI Taxonomy" id="1324314"/>
    <lineage>
        <taxon>Bacteria</taxon>
        <taxon>Bacillati</taxon>
        <taxon>Bacillota</taxon>
        <taxon>Bacilli</taxon>
        <taxon>Bacillales</taxon>
        <taxon>Paenibacillaceae</taxon>
        <taxon>Paenibacillus</taxon>
    </lineage>
</organism>
<dbReference type="EMBL" id="MSZX01000009">
    <property type="protein sequence ID" value="OPA75307.1"/>
    <property type="molecule type" value="Genomic_DNA"/>
</dbReference>
<feature type="transmembrane region" description="Helical" evidence="1">
    <location>
        <begin position="21"/>
        <end position="41"/>
    </location>
</feature>
<evidence type="ECO:0000313" key="2">
    <source>
        <dbReference type="EMBL" id="OPA75307.1"/>
    </source>
</evidence>
<sequence length="182" mass="20968">MDRKDELHLKDLANSIPPHRRMFISLLIGLFLLTLMLLGLIDLWTFRLKPGGHLSGNGNPALLFVFLFLPLYILFLTCIAAIAQWYIHLEIKQGTYHWGILTFMIVITLLIIGCEMLYFRQIFYSLGGFPNSAYSAIYRWSTFNQYTNTAYINVFTYILGVLAALFIGYMIAVVRSIGRRKD</sequence>
<reference evidence="2 3" key="1">
    <citation type="submission" date="2017-01" db="EMBL/GenBank/DDBJ databases">
        <title>Genome analysis of Paenibacillus selenitrireducens ES3-24.</title>
        <authorList>
            <person name="Xu D."/>
            <person name="Yao R."/>
            <person name="Zheng S."/>
        </authorList>
    </citation>
    <scope>NUCLEOTIDE SEQUENCE [LARGE SCALE GENOMIC DNA]</scope>
    <source>
        <strain evidence="2 3">ES3-24</strain>
    </source>
</reference>
<keyword evidence="1" id="KW-0472">Membrane</keyword>
<dbReference type="Proteomes" id="UP000190188">
    <property type="component" value="Unassembled WGS sequence"/>
</dbReference>